<dbReference type="SUPFAM" id="SSF141130">
    <property type="entry name" value="Acetamidase/Formamidase-like"/>
    <property type="match status" value="1"/>
</dbReference>
<reference evidence="1 2" key="1">
    <citation type="submission" date="2018-02" db="EMBL/GenBank/DDBJ databases">
        <title>Whole genome sequencing of endophytic bacterium.</title>
        <authorList>
            <person name="Eedara R."/>
            <person name="Podile A.R."/>
        </authorList>
    </citation>
    <scope>NUCLEOTIDE SEQUENCE [LARGE SCALE GENOMIC DNA]</scope>
    <source>
        <strain evidence="1 2">RP1T</strain>
    </source>
</reference>
<evidence type="ECO:0000313" key="2">
    <source>
        <dbReference type="Proteomes" id="UP000237682"/>
    </source>
</evidence>
<evidence type="ECO:0000313" key="1">
    <source>
        <dbReference type="EMBL" id="PRH84772.1"/>
    </source>
</evidence>
<dbReference type="GO" id="GO:0016811">
    <property type="term" value="F:hydrolase activity, acting on carbon-nitrogen (but not peptide) bonds, in linear amides"/>
    <property type="evidence" value="ECO:0007669"/>
    <property type="project" value="InterPro"/>
</dbReference>
<gene>
    <name evidence="1" type="ORF">C5L14_24840</name>
</gene>
<proteinExistence type="predicted"/>
<dbReference type="Pfam" id="PF03069">
    <property type="entry name" value="FmdA_AmdA"/>
    <property type="match status" value="2"/>
</dbReference>
<dbReference type="EMBL" id="PUEJ01000011">
    <property type="protein sequence ID" value="PRH84772.1"/>
    <property type="molecule type" value="Genomic_DNA"/>
</dbReference>
<protein>
    <submittedName>
        <fullName evidence="1">Acetamidase</fullName>
    </submittedName>
</protein>
<dbReference type="Gene3D" id="2.60.120.580">
    <property type="entry name" value="Acetamidase/Formamidase-like domains"/>
    <property type="match status" value="1"/>
</dbReference>
<sequence>MSSTQTPWLDQSIMARKGVARGKAGTSHTITEAEQGKYHYVYGPYVEPVLSVDPGAVISAETHDAFEGRIRHETDKPTQILNFPYLNPQNGPIFVNGAEKGDTLAVYIKSIVPRGPQPRGTTLIMPEFGGLVGTGDTALLNPPLPERVKKLHVDADMGTRWNDKITLPYEPFIGTIGTSPEIEAISALQPDYYGGNMDLPDVGVDAVIYLPVNTKGALLYLGDCHAAQGDGELCGVAIEHPTVTTVQVDLIKNWTIKWPRLETRDFIMTIGSSRPMEDAARIAYRELVRWMAADYGFEDIDAYMLLTQAGRVRLGNMVDPKYTLGASIKKSFLG</sequence>
<dbReference type="Gene3D" id="3.10.28.20">
    <property type="entry name" value="Acetamidase/Formamidase-like domains"/>
    <property type="match status" value="1"/>
</dbReference>
<organism evidence="1 2">
    <name type="scientific">Labrys okinawensis</name>
    <dbReference type="NCBI Taxonomy" id="346911"/>
    <lineage>
        <taxon>Bacteria</taxon>
        <taxon>Pseudomonadati</taxon>
        <taxon>Pseudomonadota</taxon>
        <taxon>Alphaproteobacteria</taxon>
        <taxon>Hyphomicrobiales</taxon>
        <taxon>Xanthobacteraceae</taxon>
        <taxon>Labrys</taxon>
    </lineage>
</organism>
<dbReference type="Proteomes" id="UP000237682">
    <property type="component" value="Unassembled WGS sequence"/>
</dbReference>
<comment type="caution">
    <text evidence="1">The sequence shown here is derived from an EMBL/GenBank/DDBJ whole genome shotgun (WGS) entry which is preliminary data.</text>
</comment>
<keyword evidence="2" id="KW-1185">Reference proteome</keyword>
<dbReference type="OrthoDB" id="9785236at2"/>
<dbReference type="PANTHER" id="PTHR31891:SF1">
    <property type="entry name" value="FORMAMIDASE C869.04-RELATED"/>
    <property type="match status" value="1"/>
</dbReference>
<dbReference type="PANTHER" id="PTHR31891">
    <property type="entry name" value="FORMAMIDASE C869.04-RELATED"/>
    <property type="match status" value="1"/>
</dbReference>
<name>A0A2S9Q5Y1_9HYPH</name>
<accession>A0A2S9Q5Y1</accession>
<dbReference type="AlphaFoldDB" id="A0A2S9Q5Y1"/>
<dbReference type="InterPro" id="IPR004304">
    <property type="entry name" value="FmdA_AmdA"/>
</dbReference>
<dbReference type="RefSeq" id="WP_105864762.1">
    <property type="nucleotide sequence ID" value="NZ_PUEJ01000011.1"/>
</dbReference>